<gene>
    <name evidence="2" type="ORF">NIES1031_15800</name>
</gene>
<evidence type="ECO:0000313" key="2">
    <source>
        <dbReference type="EMBL" id="OKH24257.1"/>
    </source>
</evidence>
<feature type="transmembrane region" description="Helical" evidence="1">
    <location>
        <begin position="37"/>
        <end position="62"/>
    </location>
</feature>
<evidence type="ECO:0000256" key="1">
    <source>
        <dbReference type="SAM" id="Phobius"/>
    </source>
</evidence>
<proteinExistence type="predicted"/>
<accession>A0A1U7HL10</accession>
<dbReference type="RefSeq" id="WP_073550486.1">
    <property type="nucleotide sequence ID" value="NZ_CAWMVK010000005.1"/>
</dbReference>
<organism evidence="2 3">
    <name type="scientific">Chroogloeocystis siderophila 5.2 s.c.1</name>
    <dbReference type="NCBI Taxonomy" id="247279"/>
    <lineage>
        <taxon>Bacteria</taxon>
        <taxon>Bacillati</taxon>
        <taxon>Cyanobacteriota</taxon>
        <taxon>Cyanophyceae</taxon>
        <taxon>Oscillatoriophycideae</taxon>
        <taxon>Chroococcales</taxon>
        <taxon>Chroococcaceae</taxon>
        <taxon>Chroogloeocystis</taxon>
    </lineage>
</organism>
<reference evidence="2 3" key="1">
    <citation type="submission" date="2016-11" db="EMBL/GenBank/DDBJ databases">
        <title>Draft Genome Sequences of Nine Cyanobacterial Strains from Diverse Habitats.</title>
        <authorList>
            <person name="Zhu T."/>
            <person name="Hou S."/>
            <person name="Lu X."/>
            <person name="Hess W.R."/>
        </authorList>
    </citation>
    <scope>NUCLEOTIDE SEQUENCE [LARGE SCALE GENOMIC DNA]</scope>
    <source>
        <strain evidence="2 3">5.2 s.c.1</strain>
    </source>
</reference>
<keyword evidence="3" id="KW-1185">Reference proteome</keyword>
<feature type="transmembrane region" description="Helical" evidence="1">
    <location>
        <begin position="12"/>
        <end position="31"/>
    </location>
</feature>
<comment type="caution">
    <text evidence="2">The sequence shown here is derived from an EMBL/GenBank/DDBJ whole genome shotgun (WGS) entry which is preliminary data.</text>
</comment>
<protein>
    <submittedName>
        <fullName evidence="2">Uncharacterized protein</fullName>
    </submittedName>
</protein>
<dbReference type="OrthoDB" id="422772at2"/>
<dbReference type="InterPro" id="IPR019664">
    <property type="entry name" value="Uncharacterised_Ycf51"/>
</dbReference>
<keyword evidence="1" id="KW-0472">Membrane</keyword>
<sequence length="172" mass="18971">MLTTAEFFQLTQWAGITTLVVAILAIAGFIFKWGVRFQLVGVTGFMAVLTGGLFALSLVPIVRTVVPGAVRYSVVYDNGATQAVISIPPTITETELEATLRQAANDLYSYGRLGREQDQLNIRARTVIHPKLGVSQPLYLGDVRRSLRNREDEQIQIEIFSDKFAKLPKSSA</sequence>
<dbReference type="AlphaFoldDB" id="A0A1U7HL10"/>
<keyword evidence="1" id="KW-0812">Transmembrane</keyword>
<dbReference type="Proteomes" id="UP000185984">
    <property type="component" value="Unassembled WGS sequence"/>
</dbReference>
<dbReference type="EMBL" id="MRCC01000013">
    <property type="protein sequence ID" value="OKH24257.1"/>
    <property type="molecule type" value="Genomic_DNA"/>
</dbReference>
<name>A0A1U7HL10_9CHRO</name>
<dbReference type="Pfam" id="PF10726">
    <property type="entry name" value="DUF2518"/>
    <property type="match status" value="1"/>
</dbReference>
<dbReference type="STRING" id="247279.NIES1031_15800"/>
<evidence type="ECO:0000313" key="3">
    <source>
        <dbReference type="Proteomes" id="UP000185984"/>
    </source>
</evidence>
<keyword evidence="1" id="KW-1133">Transmembrane helix</keyword>